<reference evidence="2 3" key="1">
    <citation type="submission" date="2017-09" db="EMBL/GenBank/DDBJ databases">
        <authorList>
            <person name="Ehlers B."/>
            <person name="Leendertz F.H."/>
        </authorList>
    </citation>
    <scope>NUCLEOTIDE SEQUENCE [LARGE SCALE GENOMIC DNA]</scope>
    <source>
        <strain evidence="2 3">DSM 45537</strain>
    </source>
</reference>
<evidence type="ECO:0000313" key="2">
    <source>
        <dbReference type="EMBL" id="SNY81597.1"/>
    </source>
</evidence>
<evidence type="ECO:0000256" key="1">
    <source>
        <dbReference type="SAM" id="MobiDB-lite"/>
    </source>
</evidence>
<organism evidence="2 3">
    <name type="scientific">Nocardia amikacinitolerans</name>
    <dbReference type="NCBI Taxonomy" id="756689"/>
    <lineage>
        <taxon>Bacteria</taxon>
        <taxon>Bacillati</taxon>
        <taxon>Actinomycetota</taxon>
        <taxon>Actinomycetes</taxon>
        <taxon>Mycobacteriales</taxon>
        <taxon>Nocardiaceae</taxon>
        <taxon>Nocardia</taxon>
    </lineage>
</organism>
<proteinExistence type="predicted"/>
<dbReference type="EMBL" id="OBEG01000003">
    <property type="protein sequence ID" value="SNY81597.1"/>
    <property type="molecule type" value="Genomic_DNA"/>
</dbReference>
<accession>A0A285LC51</accession>
<feature type="region of interest" description="Disordered" evidence="1">
    <location>
        <begin position="212"/>
        <end position="246"/>
    </location>
</feature>
<dbReference type="Proteomes" id="UP000219565">
    <property type="component" value="Unassembled WGS sequence"/>
</dbReference>
<gene>
    <name evidence="2" type="ORF">SAMN04244553_3199</name>
</gene>
<sequence length="265" mass="28204">MTVRIQWLHKLLDESAGEPVDIPVDSFGFGDGLRALFPDGVLQFSAGIETGDGSARVSYADQPASARLSRARDGADIELDVRLPGTGASAQLLARCAGFELPDLPCGTSDTLTLRLDEHAGTTVRANGADVTVVLRENGERMFAAAADGWQVICTDRPLPAARLATLGTAESEGLSRAVLPDPFADELPPGAWLLLPRTGRQSRRFLVRLETPRPETPTDPSRLDGLGRPMPPAATRVRRADSPYRPVRAVATGDGFALLAGTRS</sequence>
<dbReference type="AlphaFoldDB" id="A0A285LC51"/>
<protein>
    <submittedName>
        <fullName evidence="2">Uncharacterized protein</fullName>
    </submittedName>
</protein>
<dbReference type="OrthoDB" id="535891at2"/>
<evidence type="ECO:0000313" key="3">
    <source>
        <dbReference type="Proteomes" id="UP000219565"/>
    </source>
</evidence>
<dbReference type="RefSeq" id="WP_143861436.1">
    <property type="nucleotide sequence ID" value="NZ_OBEG01000003.1"/>
</dbReference>
<keyword evidence="3" id="KW-1185">Reference proteome</keyword>
<name>A0A285LC51_9NOCA</name>